<protein>
    <recommendedName>
        <fullName evidence="1">T3SS EscN ATPase C-terminal domain-containing protein</fullName>
    </recommendedName>
</protein>
<gene>
    <name evidence="2" type="ORF">RYX56_23125</name>
</gene>
<evidence type="ECO:0000259" key="1">
    <source>
        <dbReference type="Pfam" id="PF18269"/>
    </source>
</evidence>
<reference evidence="2 3" key="1">
    <citation type="submission" date="2023-10" db="EMBL/GenBank/DDBJ databases">
        <title>Screening of Alkalihalobacillus lindianensis BZ-TG-R113 and Its Alleviation of Salt Stress on Rapeseed Growth.</title>
        <authorList>
            <person name="Zhao B."/>
            <person name="Guo T."/>
        </authorList>
    </citation>
    <scope>NUCLEOTIDE SEQUENCE [LARGE SCALE GENOMIC DNA]</scope>
    <source>
        <strain evidence="2 3">BZ-TG-R113</strain>
    </source>
</reference>
<accession>A0ABU3XHW9</accession>
<organism evidence="2 3">
    <name type="scientific">Alkalihalophilus lindianensis</name>
    <dbReference type="NCBI Taxonomy" id="1630542"/>
    <lineage>
        <taxon>Bacteria</taxon>
        <taxon>Bacillati</taxon>
        <taxon>Bacillota</taxon>
        <taxon>Bacilli</taxon>
        <taxon>Bacillales</taxon>
        <taxon>Bacillaceae</taxon>
        <taxon>Alkalihalophilus</taxon>
    </lineage>
</organism>
<dbReference type="Proteomes" id="UP001287282">
    <property type="component" value="Unassembled WGS sequence"/>
</dbReference>
<dbReference type="Pfam" id="PF18269">
    <property type="entry name" value="T3SS_ATPase_C"/>
    <property type="match status" value="1"/>
</dbReference>
<dbReference type="Gene3D" id="1.20.1270.330">
    <property type="match status" value="1"/>
</dbReference>
<proteinExistence type="predicted"/>
<dbReference type="InterPro" id="IPR040627">
    <property type="entry name" value="T3SS_ATPase_C"/>
</dbReference>
<feature type="domain" description="T3SS EscN ATPase C-terminal" evidence="1">
    <location>
        <begin position="1"/>
        <end position="43"/>
    </location>
</feature>
<dbReference type="EMBL" id="JAWJBA010000484">
    <property type="protein sequence ID" value="MDV2687242.1"/>
    <property type="molecule type" value="Genomic_DNA"/>
</dbReference>
<comment type="caution">
    <text evidence="2">The sequence shown here is derived from an EMBL/GenBank/DDBJ whole genome shotgun (WGS) entry which is preliminary data.</text>
</comment>
<evidence type="ECO:0000313" key="3">
    <source>
        <dbReference type="Proteomes" id="UP001287282"/>
    </source>
</evidence>
<name>A0ABU3XHW9_9BACI</name>
<evidence type="ECO:0000313" key="2">
    <source>
        <dbReference type="EMBL" id="MDV2687242.1"/>
    </source>
</evidence>
<dbReference type="RefSeq" id="WP_317124224.1">
    <property type="nucleotide sequence ID" value="NZ_JAWJBA010000484.1"/>
</dbReference>
<sequence length="51" mass="5897">MGAYKKGANRDIDHAMRLKPLMDQFLRQGIFEASQFEEARSYLISQFGAMK</sequence>
<keyword evidence="3" id="KW-1185">Reference proteome</keyword>